<feature type="domain" description="Luciferase-like" evidence="7">
    <location>
        <begin position="27"/>
        <end position="397"/>
    </location>
</feature>
<dbReference type="PANTHER" id="PTHR30011:SF16">
    <property type="entry name" value="C2H2 FINGER DOMAIN TRANSCRIPTION FACTOR (EUROFUNG)-RELATED"/>
    <property type="match status" value="1"/>
</dbReference>
<evidence type="ECO:0000313" key="9">
    <source>
        <dbReference type="Proteomes" id="UP001500751"/>
    </source>
</evidence>
<keyword evidence="4 8" id="KW-0503">Monooxygenase</keyword>
<evidence type="ECO:0000256" key="5">
    <source>
        <dbReference type="ARBA" id="ARBA00033748"/>
    </source>
</evidence>
<proteinExistence type="inferred from homology"/>
<dbReference type="Pfam" id="PF00296">
    <property type="entry name" value="Bac_luciferase"/>
    <property type="match status" value="1"/>
</dbReference>
<name>A0ABN2V173_9ACTN</name>
<accession>A0ABN2V173</accession>
<comment type="similarity">
    <text evidence="5">Belongs to the NtaA/SnaA/DszA monooxygenase family.</text>
</comment>
<organism evidence="8 9">
    <name type="scientific">Catenulispora yoronensis</name>
    <dbReference type="NCBI Taxonomy" id="450799"/>
    <lineage>
        <taxon>Bacteria</taxon>
        <taxon>Bacillati</taxon>
        <taxon>Actinomycetota</taxon>
        <taxon>Actinomycetes</taxon>
        <taxon>Catenulisporales</taxon>
        <taxon>Catenulisporaceae</taxon>
        <taxon>Catenulispora</taxon>
    </lineage>
</organism>
<keyword evidence="2" id="KW-0288">FMN</keyword>
<dbReference type="PANTHER" id="PTHR30011">
    <property type="entry name" value="ALKANESULFONATE MONOOXYGENASE-RELATED"/>
    <property type="match status" value="1"/>
</dbReference>
<dbReference type="CDD" id="cd01095">
    <property type="entry name" value="Nitrilotriacetate_monoxgenase"/>
    <property type="match status" value="1"/>
</dbReference>
<evidence type="ECO:0000256" key="4">
    <source>
        <dbReference type="ARBA" id="ARBA00023033"/>
    </source>
</evidence>
<gene>
    <name evidence="8" type="ORF">GCM10009839_60500</name>
</gene>
<evidence type="ECO:0000256" key="2">
    <source>
        <dbReference type="ARBA" id="ARBA00022643"/>
    </source>
</evidence>
<protein>
    <submittedName>
        <fullName evidence="8">NtaA/DmoA family FMN-dependent monooxygenase</fullName>
    </submittedName>
</protein>
<keyword evidence="1" id="KW-0285">Flavoprotein</keyword>
<feature type="compositionally biased region" description="Basic and acidic residues" evidence="6">
    <location>
        <begin position="441"/>
        <end position="456"/>
    </location>
</feature>
<comment type="caution">
    <text evidence="8">The sequence shown here is derived from an EMBL/GenBank/DDBJ whole genome shotgun (WGS) entry which is preliminary data.</text>
</comment>
<reference evidence="8 9" key="1">
    <citation type="journal article" date="2019" name="Int. J. Syst. Evol. Microbiol.">
        <title>The Global Catalogue of Microorganisms (GCM) 10K type strain sequencing project: providing services to taxonomists for standard genome sequencing and annotation.</title>
        <authorList>
            <consortium name="The Broad Institute Genomics Platform"/>
            <consortium name="The Broad Institute Genome Sequencing Center for Infectious Disease"/>
            <person name="Wu L."/>
            <person name="Ma J."/>
        </authorList>
    </citation>
    <scope>NUCLEOTIDE SEQUENCE [LARGE SCALE GENOMIC DNA]</scope>
    <source>
        <strain evidence="8 9">JCM 16014</strain>
    </source>
</reference>
<dbReference type="SUPFAM" id="SSF51679">
    <property type="entry name" value="Bacterial luciferase-like"/>
    <property type="match status" value="1"/>
</dbReference>
<evidence type="ECO:0000313" key="8">
    <source>
        <dbReference type="EMBL" id="GAA2047341.1"/>
    </source>
</evidence>
<dbReference type="PIRSF" id="PIRSF000337">
    <property type="entry name" value="NTA_MOA"/>
    <property type="match status" value="1"/>
</dbReference>
<dbReference type="InterPro" id="IPR011251">
    <property type="entry name" value="Luciferase-like_dom"/>
</dbReference>
<dbReference type="EMBL" id="BAAAQN010000043">
    <property type="protein sequence ID" value="GAA2047341.1"/>
    <property type="molecule type" value="Genomic_DNA"/>
</dbReference>
<dbReference type="InterPro" id="IPR051260">
    <property type="entry name" value="Diverse_substr_monoxygenases"/>
</dbReference>
<dbReference type="InterPro" id="IPR016215">
    <property type="entry name" value="NTA_MOA"/>
</dbReference>
<keyword evidence="3" id="KW-0560">Oxidoreductase</keyword>
<dbReference type="Proteomes" id="UP001500751">
    <property type="component" value="Unassembled WGS sequence"/>
</dbReference>
<dbReference type="Gene3D" id="3.20.20.30">
    <property type="entry name" value="Luciferase-like domain"/>
    <property type="match status" value="1"/>
</dbReference>
<dbReference type="GO" id="GO:0004497">
    <property type="term" value="F:monooxygenase activity"/>
    <property type="evidence" value="ECO:0007669"/>
    <property type="project" value="UniProtKB-KW"/>
</dbReference>
<feature type="region of interest" description="Disordered" evidence="6">
    <location>
        <begin position="441"/>
        <end position="465"/>
    </location>
</feature>
<sequence>MTMSKPIKQIHLAAHFPGVNNTTVWSDPAAGSHIEFESFKRFARTAERAKFDFLFLAEGLRLREQGGKIYDLDVVGRPDTFTVLTALAAVTERIGLTGTINSTFNEPYEVARQFASLDHLSDGRAAWNVVTSWDAFTGENFRRGGYLAAEDRYARAETFLRTAWELFDSWDGYEIVADKESGVFLSDPRAGTFEHRDRHFDIAGRFNVPRSPQGRPVIFQAGDSDAGREFAASASDAIFGRHSTLEAGQAFYSDVKGRLARYGRAHEDLLILPAATFVLGDTDAEAQELAHEVRRAQVSGQTAIKHLEQLWNRDLSGYDPDGPLPEIDPDVSGESISKGRAADRLYRDRIAVANEWREEAAAKNLSIRELMIEKSAPQSFIGSAETVATRIDELVQADAADGFILVPHITPGGLDGFADTVVPILQERGRFRTEYTGTTLRDHLGLGQPRSDRYPDRSAAARSAEAAEAAEAAAVAQDTEAAGAAAETAGAAS</sequence>
<dbReference type="InterPro" id="IPR036661">
    <property type="entry name" value="Luciferase-like_sf"/>
</dbReference>
<evidence type="ECO:0000256" key="1">
    <source>
        <dbReference type="ARBA" id="ARBA00022630"/>
    </source>
</evidence>
<keyword evidence="9" id="KW-1185">Reference proteome</keyword>
<evidence type="ECO:0000259" key="7">
    <source>
        <dbReference type="Pfam" id="PF00296"/>
    </source>
</evidence>
<evidence type="ECO:0000256" key="3">
    <source>
        <dbReference type="ARBA" id="ARBA00023002"/>
    </source>
</evidence>
<dbReference type="NCBIfam" id="TIGR03860">
    <property type="entry name" value="FMN_nitrolo"/>
    <property type="match status" value="1"/>
</dbReference>
<evidence type="ECO:0000256" key="6">
    <source>
        <dbReference type="SAM" id="MobiDB-lite"/>
    </source>
</evidence>